<dbReference type="RefSeq" id="WP_188312653.1">
    <property type="nucleotide sequence ID" value="NZ_JABTCG010000001.1"/>
</dbReference>
<dbReference type="InterPro" id="IPR036873">
    <property type="entry name" value="Rhodanese-like_dom_sf"/>
</dbReference>
<dbReference type="Gene3D" id="3.40.250.10">
    <property type="entry name" value="Rhodanese-like domain"/>
    <property type="match status" value="2"/>
</dbReference>
<feature type="domain" description="Rhodanese" evidence="2">
    <location>
        <begin position="76"/>
        <end position="159"/>
    </location>
</feature>
<dbReference type="InterPro" id="IPR050229">
    <property type="entry name" value="GlpE_sulfurtransferase"/>
</dbReference>
<evidence type="ECO:0000313" key="3">
    <source>
        <dbReference type="EMBL" id="MBD0849531.1"/>
    </source>
</evidence>
<keyword evidence="1" id="KW-0732">Signal</keyword>
<sequence>MKRISLYLIGLLLLPSLLFTSCDRGDDIVDSESTPAFTLLKNHMTANGLDIDNIDTNADGEKFVVGAPAAADLDAFLAKYTIIDIRSNTDFMANHIQGAKNVAFADILTEAAASTKPVLVVCYTGQTACYATALMRLYGYSHTRALKWGMSGWNPATAGPWNNNIGNAADGHSNWSFSNAPTTEVFSDPVISSFSTDGAQILKDRVEQVVADGFKTVSGADVLATPSNYFINNYFSEADYLGFGHIDGAYRILPLTLADNTYLGLDPSSNAKVVSYCYTGQTSAVLTACLRVLGYDAYSLTFGMNGMFNSNQAFTSNQWGGDSNPKNLPLVN</sequence>
<feature type="chain" id="PRO_5046814814" description="Rhodanese domain-containing protein" evidence="1">
    <location>
        <begin position="21"/>
        <end position="332"/>
    </location>
</feature>
<organism evidence="3 4">
    <name type="scientific">Maribacter arenosus</name>
    <dbReference type="NCBI Taxonomy" id="1854708"/>
    <lineage>
        <taxon>Bacteria</taxon>
        <taxon>Pseudomonadati</taxon>
        <taxon>Bacteroidota</taxon>
        <taxon>Flavobacteriia</taxon>
        <taxon>Flavobacteriales</taxon>
        <taxon>Flavobacteriaceae</taxon>
        <taxon>Maribacter</taxon>
    </lineage>
</organism>
<dbReference type="SMART" id="SM00450">
    <property type="entry name" value="RHOD"/>
    <property type="match status" value="2"/>
</dbReference>
<gene>
    <name evidence="3" type="ORF">HPE63_02535</name>
</gene>
<reference evidence="3 4" key="1">
    <citation type="submission" date="2020-05" db="EMBL/GenBank/DDBJ databases">
        <title>The draft genome sequence of Maribacter arenosus CAU 1321.</title>
        <authorList>
            <person name="Mu L."/>
        </authorList>
    </citation>
    <scope>NUCLEOTIDE SEQUENCE [LARGE SCALE GENOMIC DNA]</scope>
    <source>
        <strain evidence="3 4">CAU 1321</strain>
    </source>
</reference>
<dbReference type="PANTHER" id="PTHR43031">
    <property type="entry name" value="FAD-DEPENDENT OXIDOREDUCTASE"/>
    <property type="match status" value="1"/>
</dbReference>
<feature type="domain" description="Rhodanese" evidence="2">
    <location>
        <begin position="244"/>
        <end position="316"/>
    </location>
</feature>
<dbReference type="InterPro" id="IPR001763">
    <property type="entry name" value="Rhodanese-like_dom"/>
</dbReference>
<name>A0ABR7V8B2_9FLAO</name>
<dbReference type="SUPFAM" id="SSF52821">
    <property type="entry name" value="Rhodanese/Cell cycle control phosphatase"/>
    <property type="match status" value="2"/>
</dbReference>
<dbReference type="EMBL" id="JABTCG010000001">
    <property type="protein sequence ID" value="MBD0849531.1"/>
    <property type="molecule type" value="Genomic_DNA"/>
</dbReference>
<comment type="caution">
    <text evidence="3">The sequence shown here is derived from an EMBL/GenBank/DDBJ whole genome shotgun (WGS) entry which is preliminary data.</text>
</comment>
<feature type="signal peptide" evidence="1">
    <location>
        <begin position="1"/>
        <end position="20"/>
    </location>
</feature>
<dbReference type="Pfam" id="PF00581">
    <property type="entry name" value="Rhodanese"/>
    <property type="match status" value="2"/>
</dbReference>
<evidence type="ECO:0000259" key="2">
    <source>
        <dbReference type="PROSITE" id="PS50206"/>
    </source>
</evidence>
<evidence type="ECO:0000256" key="1">
    <source>
        <dbReference type="SAM" id="SignalP"/>
    </source>
</evidence>
<dbReference type="CDD" id="cd00158">
    <property type="entry name" value="RHOD"/>
    <property type="match status" value="2"/>
</dbReference>
<proteinExistence type="predicted"/>
<dbReference type="PROSITE" id="PS50206">
    <property type="entry name" value="RHODANESE_3"/>
    <property type="match status" value="2"/>
</dbReference>
<dbReference type="Proteomes" id="UP000598350">
    <property type="component" value="Unassembled WGS sequence"/>
</dbReference>
<accession>A0ABR7V8B2</accession>
<dbReference type="PROSITE" id="PS51257">
    <property type="entry name" value="PROKAR_LIPOPROTEIN"/>
    <property type="match status" value="1"/>
</dbReference>
<keyword evidence="4" id="KW-1185">Reference proteome</keyword>
<protein>
    <recommendedName>
        <fullName evidence="2">Rhodanese domain-containing protein</fullName>
    </recommendedName>
</protein>
<evidence type="ECO:0000313" key="4">
    <source>
        <dbReference type="Proteomes" id="UP000598350"/>
    </source>
</evidence>
<dbReference type="PANTHER" id="PTHR43031:SF16">
    <property type="entry name" value="OXIDOREDUCTASE"/>
    <property type="match status" value="1"/>
</dbReference>